<protein>
    <submittedName>
        <fullName evidence="5">Putative ATP-dependent Clp protease proteolytic subunit</fullName>
    </submittedName>
</protein>
<dbReference type="InterPro" id="IPR023562">
    <property type="entry name" value="ClpP/TepA"/>
</dbReference>
<dbReference type="PROSITE" id="PS00381">
    <property type="entry name" value="CLP_PROTEASE_SER"/>
    <property type="match status" value="1"/>
</dbReference>
<dbReference type="CDD" id="cd07017">
    <property type="entry name" value="S14_ClpP_2"/>
    <property type="match status" value="1"/>
</dbReference>
<keyword evidence="4" id="KW-0720">Serine protease</keyword>
<evidence type="ECO:0000313" key="6">
    <source>
        <dbReference type="Proteomes" id="UP000007524"/>
    </source>
</evidence>
<sequence length="249" mass="27866">MLQCLYKLINKHEEIQMLDQFTFGGYSSGTQITNYSVPIVVEKENGQERSYDLSSRMMKERIIFIDSDFNPQMAHILKMQLLWLDSQDDAPIVLYVSSPGGSVHDGLGIADVAKYCRSPIRTIVMGYAASMGAFTQSTVGTPGHRFAGESAMIMCHQVSSGTKGLITDQKIALKHTERLNELLMKRIAESVGVSYEQLLEDADRDLWLNAEESLNYGTKGFIDGIILSAKNEKGEFLVRRRGGVEEWVK</sequence>
<keyword evidence="2 5" id="KW-0645">Protease</keyword>
<gene>
    <name evidence="5" type="ORF">RaK2_00489</name>
</gene>
<dbReference type="KEGG" id="vg:14013077"/>
<dbReference type="PANTHER" id="PTHR10381">
    <property type="entry name" value="ATP-DEPENDENT CLP PROTEASE PROTEOLYTIC SUBUNIT"/>
    <property type="match status" value="1"/>
</dbReference>
<dbReference type="PANTHER" id="PTHR10381:SF11">
    <property type="entry name" value="ATP-DEPENDENT CLP PROTEASE PROTEOLYTIC SUBUNIT, MITOCHONDRIAL"/>
    <property type="match status" value="1"/>
</dbReference>
<accession>H6X4U6</accession>
<name>H6X4U6_9CAUD</name>
<evidence type="ECO:0000256" key="3">
    <source>
        <dbReference type="ARBA" id="ARBA00022801"/>
    </source>
</evidence>
<dbReference type="GO" id="GO:0004176">
    <property type="term" value="F:ATP-dependent peptidase activity"/>
    <property type="evidence" value="ECO:0007669"/>
    <property type="project" value="InterPro"/>
</dbReference>
<dbReference type="Gene3D" id="3.90.226.10">
    <property type="entry name" value="2-enoyl-CoA Hydratase, Chain A, domain 1"/>
    <property type="match status" value="1"/>
</dbReference>
<dbReference type="GO" id="GO:0004252">
    <property type="term" value="F:serine-type endopeptidase activity"/>
    <property type="evidence" value="ECO:0007669"/>
    <property type="project" value="InterPro"/>
</dbReference>
<dbReference type="SUPFAM" id="SSF52096">
    <property type="entry name" value="ClpP/crotonase"/>
    <property type="match status" value="1"/>
</dbReference>
<dbReference type="InterPro" id="IPR001907">
    <property type="entry name" value="ClpP"/>
</dbReference>
<dbReference type="PRINTS" id="PR00127">
    <property type="entry name" value="CLPPROTEASEP"/>
</dbReference>
<dbReference type="EMBL" id="JQ513383">
    <property type="protein sequence ID" value="AFA44762.1"/>
    <property type="molecule type" value="Genomic_DNA"/>
</dbReference>
<dbReference type="InterPro" id="IPR018215">
    <property type="entry name" value="ClpP_Ser_AS"/>
</dbReference>
<dbReference type="OrthoDB" id="10945at10239"/>
<organism evidence="5 6">
    <name type="scientific">Klebsiella phage vB_KleM_RaK2</name>
    <dbReference type="NCBI Taxonomy" id="1147094"/>
    <lineage>
        <taxon>Viruses</taxon>
        <taxon>Duplodnaviria</taxon>
        <taxon>Heunggongvirae</taxon>
        <taxon>Uroviricota</taxon>
        <taxon>Caudoviricetes</taxon>
        <taxon>Alcyoneusvirus</taxon>
        <taxon>Alcyoneusvirus RaK2</taxon>
    </lineage>
</organism>
<keyword evidence="3" id="KW-0378">Hydrolase</keyword>
<keyword evidence="6" id="KW-1185">Reference proteome</keyword>
<evidence type="ECO:0000256" key="2">
    <source>
        <dbReference type="ARBA" id="ARBA00022670"/>
    </source>
</evidence>
<dbReference type="InterPro" id="IPR029045">
    <property type="entry name" value="ClpP/crotonase-like_dom_sf"/>
</dbReference>
<dbReference type="GO" id="GO:0006515">
    <property type="term" value="P:protein quality control for misfolded or incompletely synthesized proteins"/>
    <property type="evidence" value="ECO:0007669"/>
    <property type="project" value="TreeGrafter"/>
</dbReference>
<reference evidence="5 6" key="1">
    <citation type="journal article" date="2012" name="J. Virol.">
        <title>Genome of Klebsiella sp.-Infecting Bacteriophage vB_KleM_RaK2.</title>
        <authorList>
            <person name="Simoliunas E."/>
            <person name="Kaliniene L."/>
            <person name="Truncaite L."/>
            <person name="Klausa V."/>
            <person name="Zajanckauskaite A."/>
            <person name="Meskys R."/>
        </authorList>
    </citation>
    <scope>NUCLEOTIDE SEQUENCE [LARGE SCALE GENOMIC DNA]</scope>
</reference>
<evidence type="ECO:0000313" key="5">
    <source>
        <dbReference type="EMBL" id="AFA44762.1"/>
    </source>
</evidence>
<comment type="similarity">
    <text evidence="1">Belongs to the peptidase S14 family.</text>
</comment>
<dbReference type="GO" id="GO:0051117">
    <property type="term" value="F:ATPase binding"/>
    <property type="evidence" value="ECO:0007669"/>
    <property type="project" value="TreeGrafter"/>
</dbReference>
<dbReference type="GeneID" id="14013077"/>
<proteinExistence type="inferred from homology"/>
<evidence type="ECO:0000256" key="1">
    <source>
        <dbReference type="ARBA" id="ARBA00007039"/>
    </source>
</evidence>
<dbReference type="RefSeq" id="YP_007007644.1">
    <property type="nucleotide sequence ID" value="NC_019526.1"/>
</dbReference>
<evidence type="ECO:0000256" key="4">
    <source>
        <dbReference type="ARBA" id="ARBA00022825"/>
    </source>
</evidence>
<dbReference type="Pfam" id="PF00574">
    <property type="entry name" value="CLP_protease"/>
    <property type="match status" value="1"/>
</dbReference>
<dbReference type="GO" id="GO:0009368">
    <property type="term" value="C:endopeptidase Clp complex"/>
    <property type="evidence" value="ECO:0007669"/>
    <property type="project" value="TreeGrafter"/>
</dbReference>
<dbReference type="Proteomes" id="UP000007524">
    <property type="component" value="Segment"/>
</dbReference>